<feature type="region of interest" description="Disordered" evidence="1">
    <location>
        <begin position="19"/>
        <end position="49"/>
    </location>
</feature>
<evidence type="ECO:0000313" key="3">
    <source>
        <dbReference type="Proteomes" id="UP000316181"/>
    </source>
</evidence>
<gene>
    <name evidence="2" type="ORF">FB389_0336</name>
</gene>
<feature type="compositionally biased region" description="Acidic residues" evidence="1">
    <location>
        <begin position="28"/>
        <end position="43"/>
    </location>
</feature>
<dbReference type="Proteomes" id="UP000316181">
    <property type="component" value="Unassembled WGS sequence"/>
</dbReference>
<evidence type="ECO:0000313" key="2">
    <source>
        <dbReference type="EMBL" id="TQK75703.1"/>
    </source>
</evidence>
<comment type="caution">
    <text evidence="2">The sequence shown here is derived from an EMBL/GenBank/DDBJ whole genome shotgun (WGS) entry which is preliminary data.</text>
</comment>
<protein>
    <submittedName>
        <fullName evidence="2">Uncharacterized protein</fullName>
    </submittedName>
</protein>
<proteinExistence type="predicted"/>
<organism evidence="2 3">
    <name type="scientific">Rarobacter incanus</name>
    <dbReference type="NCBI Taxonomy" id="153494"/>
    <lineage>
        <taxon>Bacteria</taxon>
        <taxon>Bacillati</taxon>
        <taxon>Actinomycetota</taxon>
        <taxon>Actinomycetes</taxon>
        <taxon>Micrococcales</taxon>
        <taxon>Rarobacteraceae</taxon>
        <taxon>Rarobacter</taxon>
    </lineage>
</organism>
<reference evidence="2 3" key="1">
    <citation type="submission" date="2019-06" db="EMBL/GenBank/DDBJ databases">
        <title>Sequencing the genomes of 1000 actinobacteria strains.</title>
        <authorList>
            <person name="Klenk H.-P."/>
        </authorList>
    </citation>
    <scope>NUCLEOTIDE SEQUENCE [LARGE SCALE GENOMIC DNA]</scope>
    <source>
        <strain evidence="2 3">DSM 10596</strain>
    </source>
</reference>
<name>A0A542SM51_9MICO</name>
<dbReference type="AlphaFoldDB" id="A0A542SM51"/>
<keyword evidence="3" id="KW-1185">Reference proteome</keyword>
<evidence type="ECO:0000256" key="1">
    <source>
        <dbReference type="SAM" id="MobiDB-lite"/>
    </source>
</evidence>
<accession>A0A542SM51</accession>
<sequence length="216" mass="24357">MHPLLYLLLSNRYTERMADRNNTPENSSEQEDWPLIPIDEDGGEAPPSADTELALRVEWTLTHGQLKPSSITLVNTRGGAVTPEQWRHIKIGELVQASRYLLAAAGHLWQLSTDDATAHLHAKQLIDLAEPKSTSRSGYPDAHYREVAEIYSGAARTQDTQPVKAVRREMRQRYPNLYSQLKETTVKGWIRTAKAKGYIAQTARQQRANDTKGTQQ</sequence>
<dbReference type="EMBL" id="VFNV01000001">
    <property type="protein sequence ID" value="TQK75703.1"/>
    <property type="molecule type" value="Genomic_DNA"/>
</dbReference>